<dbReference type="InParanoid" id="A0A0C2XLU1"/>
<dbReference type="HOGENOM" id="CLU_016785_6_0_1"/>
<accession>A0A0C2XLU1</accession>
<dbReference type="InterPro" id="IPR003347">
    <property type="entry name" value="JmjC_dom"/>
</dbReference>
<dbReference type="Proteomes" id="UP000054549">
    <property type="component" value="Unassembled WGS sequence"/>
</dbReference>
<dbReference type="Pfam" id="PF13621">
    <property type="entry name" value="Cupin_8"/>
    <property type="match status" value="1"/>
</dbReference>
<dbReference type="EMBL" id="KN818224">
    <property type="protein sequence ID" value="KIL70053.1"/>
    <property type="molecule type" value="Genomic_DNA"/>
</dbReference>
<feature type="domain" description="JmjC" evidence="1">
    <location>
        <begin position="146"/>
        <end position="316"/>
    </location>
</feature>
<dbReference type="InterPro" id="IPR014710">
    <property type="entry name" value="RmlC-like_jellyroll"/>
</dbReference>
<proteinExistence type="predicted"/>
<dbReference type="OrthoDB" id="424465at2759"/>
<gene>
    <name evidence="2" type="ORF">M378DRAFT_68218</name>
</gene>
<dbReference type="SMART" id="SM00558">
    <property type="entry name" value="JmjC"/>
    <property type="match status" value="1"/>
</dbReference>
<name>A0A0C2XLU1_AMAMK</name>
<dbReference type="PANTHER" id="PTHR12461">
    <property type="entry name" value="HYPOXIA-INDUCIBLE FACTOR 1 ALPHA INHIBITOR-RELATED"/>
    <property type="match status" value="1"/>
</dbReference>
<evidence type="ECO:0000313" key="2">
    <source>
        <dbReference type="EMBL" id="KIL70053.1"/>
    </source>
</evidence>
<dbReference type="SUPFAM" id="SSF51197">
    <property type="entry name" value="Clavaminate synthase-like"/>
    <property type="match status" value="1"/>
</dbReference>
<sequence>MPPSTVDPVQWLAREYYELNGSYIEILDSPPTALGFSRLVHISRPVIIKALHIPASLKWTDEYLVTEMGAQEISVAATPNGRADAVTEGPDGSFYFAEPYVDKMTMSGLLSKLTAVASDGPEVHYLQSQNGNLYGAEFFQGQTDAKTTEFELLRKDVPSEVSWASKALDRSPDAVNVWIGNGKSITSVHSDPYENLYTVVRGAKHFTLLPPTEGRYLNEKWYPHARYTRSSDGRLELTPSKDAPPVRWSSILEPHLSGALPAESHPIHVTLLAGESLYLPAGWWHHVRQAAGVTIAVNWWYDMEMRGVSWVMLSFMRKFGPAALDFDDNEEEGAE</sequence>
<reference evidence="2 3" key="1">
    <citation type="submission" date="2014-04" db="EMBL/GenBank/DDBJ databases">
        <title>Evolutionary Origins and Diversification of the Mycorrhizal Mutualists.</title>
        <authorList>
            <consortium name="DOE Joint Genome Institute"/>
            <consortium name="Mycorrhizal Genomics Consortium"/>
            <person name="Kohler A."/>
            <person name="Kuo A."/>
            <person name="Nagy L.G."/>
            <person name="Floudas D."/>
            <person name="Copeland A."/>
            <person name="Barry K.W."/>
            <person name="Cichocki N."/>
            <person name="Veneault-Fourrey C."/>
            <person name="LaButti K."/>
            <person name="Lindquist E.A."/>
            <person name="Lipzen A."/>
            <person name="Lundell T."/>
            <person name="Morin E."/>
            <person name="Murat C."/>
            <person name="Riley R."/>
            <person name="Ohm R."/>
            <person name="Sun H."/>
            <person name="Tunlid A."/>
            <person name="Henrissat B."/>
            <person name="Grigoriev I.V."/>
            <person name="Hibbett D.S."/>
            <person name="Martin F."/>
        </authorList>
    </citation>
    <scope>NUCLEOTIDE SEQUENCE [LARGE SCALE GENOMIC DNA]</scope>
    <source>
        <strain evidence="2 3">Koide BX008</strain>
    </source>
</reference>
<organism evidence="2 3">
    <name type="scientific">Amanita muscaria (strain Koide BX008)</name>
    <dbReference type="NCBI Taxonomy" id="946122"/>
    <lineage>
        <taxon>Eukaryota</taxon>
        <taxon>Fungi</taxon>
        <taxon>Dikarya</taxon>
        <taxon>Basidiomycota</taxon>
        <taxon>Agaricomycotina</taxon>
        <taxon>Agaricomycetes</taxon>
        <taxon>Agaricomycetidae</taxon>
        <taxon>Agaricales</taxon>
        <taxon>Pluteineae</taxon>
        <taxon>Amanitaceae</taxon>
        <taxon>Amanita</taxon>
    </lineage>
</organism>
<evidence type="ECO:0000259" key="1">
    <source>
        <dbReference type="PROSITE" id="PS51184"/>
    </source>
</evidence>
<evidence type="ECO:0000313" key="3">
    <source>
        <dbReference type="Proteomes" id="UP000054549"/>
    </source>
</evidence>
<dbReference type="Gene3D" id="2.60.120.10">
    <property type="entry name" value="Jelly Rolls"/>
    <property type="match status" value="1"/>
</dbReference>
<keyword evidence="3" id="KW-1185">Reference proteome</keyword>
<dbReference type="AlphaFoldDB" id="A0A0C2XLU1"/>
<dbReference type="PROSITE" id="PS51184">
    <property type="entry name" value="JMJC"/>
    <property type="match status" value="1"/>
</dbReference>
<dbReference type="STRING" id="946122.A0A0C2XLU1"/>
<dbReference type="PANTHER" id="PTHR12461:SF99">
    <property type="entry name" value="BIFUNCTIONAL PEPTIDASE AND (3S)-LYSYL HYDROXYLASE JMJD7"/>
    <property type="match status" value="1"/>
</dbReference>
<dbReference type="InterPro" id="IPR041667">
    <property type="entry name" value="Cupin_8"/>
</dbReference>
<protein>
    <recommendedName>
        <fullName evidence="1">JmjC domain-containing protein</fullName>
    </recommendedName>
</protein>